<sequence>MIRLYSKVTAFEYFEPQRVRVSGFKLALGGLFADGVTTRDHKGKVKTTSFGSIGRYLEKYDLSTEFKIYKG</sequence>
<comment type="caution">
    <text evidence="1">The sequence shown here is derived from an EMBL/GenBank/DDBJ whole genome shotgun (WGS) entry which is preliminary data.</text>
</comment>
<evidence type="ECO:0000313" key="2">
    <source>
        <dbReference type="Proteomes" id="UP000256478"/>
    </source>
</evidence>
<dbReference type="EMBL" id="QUOU01000001">
    <property type="protein sequence ID" value="REL25383.1"/>
    <property type="molecule type" value="Genomic_DNA"/>
</dbReference>
<dbReference type="Proteomes" id="UP000256478">
    <property type="component" value="Unassembled WGS sequence"/>
</dbReference>
<dbReference type="OrthoDB" id="8893883at2"/>
<dbReference type="AlphaFoldDB" id="A0A3E0TLT8"/>
<evidence type="ECO:0000313" key="1">
    <source>
        <dbReference type="EMBL" id="REL25383.1"/>
    </source>
</evidence>
<organism evidence="1 2">
    <name type="scientific">Thalassotalea euphylliae</name>
    <dbReference type="NCBI Taxonomy" id="1655234"/>
    <lineage>
        <taxon>Bacteria</taxon>
        <taxon>Pseudomonadati</taxon>
        <taxon>Pseudomonadota</taxon>
        <taxon>Gammaproteobacteria</taxon>
        <taxon>Alteromonadales</taxon>
        <taxon>Colwelliaceae</taxon>
        <taxon>Thalassotalea</taxon>
    </lineage>
</organism>
<protein>
    <submittedName>
        <fullName evidence="1">DUF2145 domain-containing protein</fullName>
    </submittedName>
</protein>
<accession>A0A3E0TLT8</accession>
<dbReference type="InterPro" id="IPR014547">
    <property type="entry name" value="UCP028477"/>
</dbReference>
<proteinExistence type="predicted"/>
<name>A0A3E0TLT8_9GAMM</name>
<dbReference type="Pfam" id="PF09916">
    <property type="entry name" value="DUF2145"/>
    <property type="match status" value="1"/>
</dbReference>
<gene>
    <name evidence="1" type="ORF">DXX93_01680</name>
</gene>
<reference evidence="1 2" key="1">
    <citation type="submission" date="2018-08" db="EMBL/GenBank/DDBJ databases">
        <title>Thalassotalea euphylliae genome.</title>
        <authorList>
            <person name="Summers S."/>
            <person name="Rice S.A."/>
            <person name="Freckelton M.L."/>
            <person name="Nedved B.T."/>
            <person name="Hadfield M.G."/>
        </authorList>
    </citation>
    <scope>NUCLEOTIDE SEQUENCE [LARGE SCALE GENOMIC DNA]</scope>
    <source>
        <strain evidence="1 2">H1</strain>
    </source>
</reference>